<evidence type="ECO:0000313" key="1">
    <source>
        <dbReference type="EMBL" id="MBP2437028.1"/>
    </source>
</evidence>
<accession>A0ABS4ZJ12</accession>
<gene>
    <name evidence="1" type="ORF">JOF34_001614</name>
</gene>
<protein>
    <submittedName>
        <fullName evidence="1">Uncharacterized protein</fullName>
    </submittedName>
</protein>
<proteinExistence type="predicted"/>
<comment type="caution">
    <text evidence="1">The sequence shown here is derived from an EMBL/GenBank/DDBJ whole genome shotgun (WGS) entry which is preliminary data.</text>
</comment>
<dbReference type="Proteomes" id="UP001519362">
    <property type="component" value="Unassembled WGS sequence"/>
</dbReference>
<name>A0ABS4ZJ12_9MICO</name>
<keyword evidence="2" id="KW-1185">Reference proteome</keyword>
<sequence>MSTVWWWFALAVVLLLQNYPNHLIYTRMFMTVVRDVENVEIMLQQITHPLLSAVMVLSGARTMCGVRDSCSTCSTAASRRCRGWRCSCWV</sequence>
<dbReference type="EMBL" id="JAGIOL010000001">
    <property type="protein sequence ID" value="MBP2437028.1"/>
    <property type="molecule type" value="Genomic_DNA"/>
</dbReference>
<reference evidence="1 2" key="1">
    <citation type="submission" date="2021-03" db="EMBL/GenBank/DDBJ databases">
        <title>Sequencing the genomes of 1000 actinobacteria strains.</title>
        <authorList>
            <person name="Klenk H.-P."/>
        </authorList>
    </citation>
    <scope>NUCLEOTIDE SEQUENCE [LARGE SCALE GENOMIC DNA]</scope>
    <source>
        <strain evidence="1 2">DSM 24221</strain>
    </source>
</reference>
<organism evidence="1 2">
    <name type="scientific">Microbacterium amylolyticum</name>
    <dbReference type="NCBI Taxonomy" id="936337"/>
    <lineage>
        <taxon>Bacteria</taxon>
        <taxon>Bacillati</taxon>
        <taxon>Actinomycetota</taxon>
        <taxon>Actinomycetes</taxon>
        <taxon>Micrococcales</taxon>
        <taxon>Microbacteriaceae</taxon>
        <taxon>Microbacterium</taxon>
    </lineage>
</organism>
<evidence type="ECO:0000313" key="2">
    <source>
        <dbReference type="Proteomes" id="UP001519362"/>
    </source>
</evidence>